<dbReference type="InterPro" id="IPR029028">
    <property type="entry name" value="Alpha/beta_knot_MTases"/>
</dbReference>
<evidence type="ECO:0000256" key="7">
    <source>
        <dbReference type="ARBA" id="ARBA00022603"/>
    </source>
</evidence>
<keyword evidence="7 12" id="KW-0489">Methyltransferase</keyword>
<dbReference type="GO" id="GO:0070475">
    <property type="term" value="P:rRNA base methylation"/>
    <property type="evidence" value="ECO:0007669"/>
    <property type="project" value="TreeGrafter"/>
</dbReference>
<evidence type="ECO:0000313" key="16">
    <source>
        <dbReference type="Proteomes" id="UP000462363"/>
    </source>
</evidence>
<comment type="catalytic activity">
    <reaction evidence="11 12">
        <text>uridine(1498) in 16S rRNA + S-adenosyl-L-methionine = N(3)-methyluridine(1498) in 16S rRNA + S-adenosyl-L-homocysteine + H(+)</text>
        <dbReference type="Rhea" id="RHEA:42920"/>
        <dbReference type="Rhea" id="RHEA-COMP:10283"/>
        <dbReference type="Rhea" id="RHEA-COMP:10284"/>
        <dbReference type="ChEBI" id="CHEBI:15378"/>
        <dbReference type="ChEBI" id="CHEBI:57856"/>
        <dbReference type="ChEBI" id="CHEBI:59789"/>
        <dbReference type="ChEBI" id="CHEBI:65315"/>
        <dbReference type="ChEBI" id="CHEBI:74502"/>
        <dbReference type="EC" id="2.1.1.193"/>
    </reaction>
</comment>
<dbReference type="SUPFAM" id="SSF75217">
    <property type="entry name" value="alpha/beta knot"/>
    <property type="match status" value="1"/>
</dbReference>
<dbReference type="SUPFAM" id="SSF88697">
    <property type="entry name" value="PUA domain-like"/>
    <property type="match status" value="1"/>
</dbReference>
<dbReference type="PANTHER" id="PTHR30027:SF3">
    <property type="entry name" value="16S RRNA (URACIL(1498)-N(3))-METHYLTRANSFERASE"/>
    <property type="match status" value="1"/>
</dbReference>
<dbReference type="PANTHER" id="PTHR30027">
    <property type="entry name" value="RIBOSOMAL RNA SMALL SUBUNIT METHYLTRANSFERASE E"/>
    <property type="match status" value="1"/>
</dbReference>
<name>A0A844F1L4_CLOSV</name>
<evidence type="ECO:0000256" key="5">
    <source>
        <dbReference type="ARBA" id="ARBA00022490"/>
    </source>
</evidence>
<evidence type="ECO:0000256" key="8">
    <source>
        <dbReference type="ARBA" id="ARBA00022679"/>
    </source>
</evidence>
<dbReference type="Pfam" id="PF04452">
    <property type="entry name" value="Methyltrans_RNA"/>
    <property type="match status" value="1"/>
</dbReference>
<sequence length="245" mass="26988">MQHFFVTPSQVEGERIYIEGSDVNHMKNVLRMRPGEAVAISDGDNLKYRCVVEGYEEGRAVLAIQQRMPVDTELPCRITLFQGLPKQDKMELIVQKAVELGASQVVPVATRRSVVKLDEKKAAKKLQRWQQIAESAAKQAGRGYIPQVSSVLSYQEALEKAGELDVLLIPYELAEGMEEARKVVASIAQGQSVGIFIGPEGGFEKEEVDAAIHQGAKAITLGRRILRTETAGLAILSILMFRLEG</sequence>
<comment type="subcellular location">
    <subcellularLocation>
        <location evidence="1 12">Cytoplasm</location>
    </subcellularLocation>
</comment>
<dbReference type="InterPro" id="IPR029026">
    <property type="entry name" value="tRNA_m1G_MTases_N"/>
</dbReference>
<evidence type="ECO:0000256" key="12">
    <source>
        <dbReference type="PIRNR" id="PIRNR015601"/>
    </source>
</evidence>
<dbReference type="InterPro" id="IPR015947">
    <property type="entry name" value="PUA-like_sf"/>
</dbReference>
<evidence type="ECO:0000256" key="9">
    <source>
        <dbReference type="ARBA" id="ARBA00022691"/>
    </source>
</evidence>
<feature type="domain" description="Ribosomal RNA small subunit methyltransferase E methyltransferase" evidence="13">
    <location>
        <begin position="73"/>
        <end position="240"/>
    </location>
</feature>
<dbReference type="GO" id="GO:0005737">
    <property type="term" value="C:cytoplasm"/>
    <property type="evidence" value="ECO:0007669"/>
    <property type="project" value="UniProtKB-SubCell"/>
</dbReference>
<reference evidence="15 16" key="1">
    <citation type="submission" date="2019-08" db="EMBL/GenBank/DDBJ databases">
        <title>In-depth cultivation of the pig gut microbiome towards novel bacterial diversity and tailored functional studies.</title>
        <authorList>
            <person name="Wylensek D."/>
            <person name="Hitch T.C.A."/>
            <person name="Clavel T."/>
        </authorList>
    </citation>
    <scope>NUCLEOTIDE SEQUENCE [LARGE SCALE GENOMIC DNA]</scope>
    <source>
        <strain evidence="15 16">BL-389-WT-3D</strain>
    </source>
</reference>
<gene>
    <name evidence="15" type="ORF">FYJ37_02670</name>
</gene>
<evidence type="ECO:0000256" key="11">
    <source>
        <dbReference type="ARBA" id="ARBA00047944"/>
    </source>
</evidence>
<dbReference type="EC" id="2.1.1.193" evidence="3 12"/>
<evidence type="ECO:0000256" key="10">
    <source>
        <dbReference type="ARBA" id="ARBA00025699"/>
    </source>
</evidence>
<comment type="similarity">
    <text evidence="2 12">Belongs to the RNA methyltransferase RsmE family.</text>
</comment>
<keyword evidence="9 12" id="KW-0949">S-adenosyl-L-methionine</keyword>
<proteinExistence type="inferred from homology"/>
<dbReference type="Pfam" id="PF20260">
    <property type="entry name" value="PUA_4"/>
    <property type="match status" value="1"/>
</dbReference>
<comment type="caution">
    <text evidence="15">The sequence shown here is derived from an EMBL/GenBank/DDBJ whole genome shotgun (WGS) entry which is preliminary data.</text>
</comment>
<dbReference type="Gene3D" id="2.40.240.20">
    <property type="entry name" value="Hypothetical PUA domain-like, domain 1"/>
    <property type="match status" value="1"/>
</dbReference>
<dbReference type="CDD" id="cd18084">
    <property type="entry name" value="RsmE-like"/>
    <property type="match status" value="1"/>
</dbReference>
<evidence type="ECO:0000259" key="13">
    <source>
        <dbReference type="Pfam" id="PF04452"/>
    </source>
</evidence>
<organism evidence="15 16">
    <name type="scientific">Clostridium scindens (strain JCM 10418 / VPI 12708)</name>
    <dbReference type="NCBI Taxonomy" id="29347"/>
    <lineage>
        <taxon>Bacteria</taxon>
        <taxon>Bacillati</taxon>
        <taxon>Bacillota</taxon>
        <taxon>Clostridia</taxon>
        <taxon>Lachnospirales</taxon>
        <taxon>Lachnospiraceae</taxon>
    </lineage>
</organism>
<dbReference type="NCBIfam" id="TIGR00046">
    <property type="entry name" value="RsmE family RNA methyltransferase"/>
    <property type="match status" value="1"/>
</dbReference>
<evidence type="ECO:0000259" key="14">
    <source>
        <dbReference type="Pfam" id="PF20260"/>
    </source>
</evidence>
<evidence type="ECO:0000256" key="2">
    <source>
        <dbReference type="ARBA" id="ARBA00005528"/>
    </source>
</evidence>
<dbReference type="InterPro" id="IPR046887">
    <property type="entry name" value="RsmE_PUA-like"/>
</dbReference>
<dbReference type="RefSeq" id="WP_154322794.1">
    <property type="nucleotide sequence ID" value="NZ_CAJLHJ010000001.1"/>
</dbReference>
<dbReference type="InterPro" id="IPR046886">
    <property type="entry name" value="RsmE_MTase_dom"/>
</dbReference>
<evidence type="ECO:0000256" key="1">
    <source>
        <dbReference type="ARBA" id="ARBA00004496"/>
    </source>
</evidence>
<dbReference type="AlphaFoldDB" id="A0A844F1L4"/>
<keyword evidence="6 12" id="KW-0698">rRNA processing</keyword>
<evidence type="ECO:0000313" key="15">
    <source>
        <dbReference type="EMBL" id="MSS39288.1"/>
    </source>
</evidence>
<dbReference type="NCBIfam" id="NF008692">
    <property type="entry name" value="PRK11713.1-5"/>
    <property type="match status" value="1"/>
</dbReference>
<evidence type="ECO:0000256" key="4">
    <source>
        <dbReference type="ARBA" id="ARBA00013673"/>
    </source>
</evidence>
<accession>A0A844F1L4</accession>
<feature type="domain" description="Ribosomal RNA small subunit methyltransferase E PUA-like" evidence="14">
    <location>
        <begin position="18"/>
        <end position="60"/>
    </location>
</feature>
<dbReference type="EMBL" id="VUMB01000004">
    <property type="protein sequence ID" value="MSS39288.1"/>
    <property type="molecule type" value="Genomic_DNA"/>
</dbReference>
<keyword evidence="5 12" id="KW-0963">Cytoplasm</keyword>
<dbReference type="GO" id="GO:0070042">
    <property type="term" value="F:rRNA (uridine-N3-)-methyltransferase activity"/>
    <property type="evidence" value="ECO:0007669"/>
    <property type="project" value="TreeGrafter"/>
</dbReference>
<evidence type="ECO:0000256" key="6">
    <source>
        <dbReference type="ARBA" id="ARBA00022552"/>
    </source>
</evidence>
<dbReference type="Gene3D" id="3.40.1280.10">
    <property type="match status" value="1"/>
</dbReference>
<dbReference type="Proteomes" id="UP000462363">
    <property type="component" value="Unassembled WGS sequence"/>
</dbReference>
<keyword evidence="8 12" id="KW-0808">Transferase</keyword>
<protein>
    <recommendedName>
        <fullName evidence="4 12">Ribosomal RNA small subunit methyltransferase E</fullName>
        <ecNumber evidence="3 12">2.1.1.193</ecNumber>
    </recommendedName>
</protein>
<dbReference type="InterPro" id="IPR006700">
    <property type="entry name" value="RsmE"/>
</dbReference>
<comment type="function">
    <text evidence="10 12">Specifically methylates the N3 position of the uracil ring of uridine 1498 (m3U1498) in 16S rRNA. Acts on the fully assembled 30S ribosomal subunit.</text>
</comment>
<dbReference type="PIRSF" id="PIRSF015601">
    <property type="entry name" value="MTase_slr0722"/>
    <property type="match status" value="1"/>
</dbReference>
<evidence type="ECO:0000256" key="3">
    <source>
        <dbReference type="ARBA" id="ARBA00012328"/>
    </source>
</evidence>